<evidence type="ECO:0000313" key="3">
    <source>
        <dbReference type="EMBL" id="KAJ4438589.1"/>
    </source>
</evidence>
<sequence length="125" mass="14293">MRSNCCAIGVIRPLARVCLVFSYVNAFTHFVKYESWGTVVTNFRQSLRDFLEPSKAIIYNLVKTFRITGSVLDKKRICVKRVLTKMLDEIRHRLERSPTTSSCPVAQQTKVGSHANSTSRKQRAK</sequence>
<gene>
    <name evidence="3" type="ORF">ANN_14536</name>
</gene>
<feature type="signal peptide" evidence="2">
    <location>
        <begin position="1"/>
        <end position="26"/>
    </location>
</feature>
<keyword evidence="4" id="KW-1185">Reference proteome</keyword>
<organism evidence="3 4">
    <name type="scientific">Periplaneta americana</name>
    <name type="common">American cockroach</name>
    <name type="synonym">Blatta americana</name>
    <dbReference type="NCBI Taxonomy" id="6978"/>
    <lineage>
        <taxon>Eukaryota</taxon>
        <taxon>Metazoa</taxon>
        <taxon>Ecdysozoa</taxon>
        <taxon>Arthropoda</taxon>
        <taxon>Hexapoda</taxon>
        <taxon>Insecta</taxon>
        <taxon>Pterygota</taxon>
        <taxon>Neoptera</taxon>
        <taxon>Polyneoptera</taxon>
        <taxon>Dictyoptera</taxon>
        <taxon>Blattodea</taxon>
        <taxon>Blattoidea</taxon>
        <taxon>Blattidae</taxon>
        <taxon>Blattinae</taxon>
        <taxon>Periplaneta</taxon>
    </lineage>
</organism>
<keyword evidence="2" id="KW-0732">Signal</keyword>
<dbReference type="Proteomes" id="UP001148838">
    <property type="component" value="Unassembled WGS sequence"/>
</dbReference>
<protein>
    <recommendedName>
        <fullName evidence="5">Secreted protein</fullName>
    </recommendedName>
</protein>
<evidence type="ECO:0008006" key="5">
    <source>
        <dbReference type="Google" id="ProtNLM"/>
    </source>
</evidence>
<feature type="chain" id="PRO_5045789092" description="Secreted protein" evidence="2">
    <location>
        <begin position="27"/>
        <end position="125"/>
    </location>
</feature>
<feature type="region of interest" description="Disordered" evidence="1">
    <location>
        <begin position="95"/>
        <end position="125"/>
    </location>
</feature>
<evidence type="ECO:0000256" key="2">
    <source>
        <dbReference type="SAM" id="SignalP"/>
    </source>
</evidence>
<proteinExistence type="predicted"/>
<reference evidence="3 4" key="1">
    <citation type="journal article" date="2022" name="Allergy">
        <title>Genome assembly and annotation of Periplaneta americana reveal a comprehensive cockroach allergen profile.</title>
        <authorList>
            <person name="Wang L."/>
            <person name="Xiong Q."/>
            <person name="Saelim N."/>
            <person name="Wang L."/>
            <person name="Nong W."/>
            <person name="Wan A.T."/>
            <person name="Shi M."/>
            <person name="Liu X."/>
            <person name="Cao Q."/>
            <person name="Hui J.H.L."/>
            <person name="Sookrung N."/>
            <person name="Leung T.F."/>
            <person name="Tungtrongchitr A."/>
            <person name="Tsui S.K.W."/>
        </authorList>
    </citation>
    <scope>NUCLEOTIDE SEQUENCE [LARGE SCALE GENOMIC DNA]</scope>
    <source>
        <strain evidence="3">PWHHKU_190912</strain>
    </source>
</reference>
<feature type="compositionally biased region" description="Polar residues" evidence="1">
    <location>
        <begin position="97"/>
        <end position="119"/>
    </location>
</feature>
<evidence type="ECO:0000256" key="1">
    <source>
        <dbReference type="SAM" id="MobiDB-lite"/>
    </source>
</evidence>
<comment type="caution">
    <text evidence="3">The sequence shown here is derived from an EMBL/GenBank/DDBJ whole genome shotgun (WGS) entry which is preliminary data.</text>
</comment>
<evidence type="ECO:0000313" key="4">
    <source>
        <dbReference type="Proteomes" id="UP001148838"/>
    </source>
</evidence>
<dbReference type="EMBL" id="JAJSOF020000019">
    <property type="protein sequence ID" value="KAJ4438589.1"/>
    <property type="molecule type" value="Genomic_DNA"/>
</dbReference>
<accession>A0ABQ8SXN6</accession>
<name>A0ABQ8SXN6_PERAM</name>